<dbReference type="Proteomes" id="UP000664800">
    <property type="component" value="Unassembled WGS sequence"/>
</dbReference>
<comment type="similarity">
    <text evidence="4">Belongs to the CsrA/RsmA family.</text>
</comment>
<evidence type="ECO:0000313" key="5">
    <source>
        <dbReference type="EMBL" id="MBN8745231.1"/>
    </source>
</evidence>
<reference evidence="5" key="1">
    <citation type="submission" date="2021-02" db="EMBL/GenBank/DDBJ databases">
        <title>Thiocyanate and organic carbon inputs drive convergent selection for specific autotrophic Afipia and Thiobacillus strains within complex microbiomes.</title>
        <authorList>
            <person name="Huddy R.J."/>
            <person name="Sachdeva R."/>
            <person name="Kadzinga F."/>
            <person name="Kantor R.S."/>
            <person name="Harrison S.T.L."/>
            <person name="Banfield J.F."/>
        </authorList>
    </citation>
    <scope>NUCLEOTIDE SEQUENCE</scope>
    <source>
        <strain evidence="5">SCN18_13_7_16_R3_B_64_19</strain>
    </source>
</reference>
<dbReference type="EMBL" id="JAFKMR010000026">
    <property type="protein sequence ID" value="MBN8745231.1"/>
    <property type="molecule type" value="Genomic_DNA"/>
</dbReference>
<comment type="caution">
    <text evidence="5">The sequence shown here is derived from an EMBL/GenBank/DDBJ whole genome shotgun (WGS) entry which is preliminary data.</text>
</comment>
<dbReference type="SUPFAM" id="SSF117130">
    <property type="entry name" value="CsrA-like"/>
    <property type="match status" value="1"/>
</dbReference>
<comment type="subunit">
    <text evidence="4">Homodimer; the beta-strands of each monomer intercalate to form a hydrophobic core, while the alpha-helices form wings that extend away from the core.</text>
</comment>
<keyword evidence="2 4" id="KW-0810">Translation regulation</keyword>
<keyword evidence="4" id="KW-0678">Repressor</keyword>
<dbReference type="GO" id="GO:0005829">
    <property type="term" value="C:cytosol"/>
    <property type="evidence" value="ECO:0007669"/>
    <property type="project" value="TreeGrafter"/>
</dbReference>
<dbReference type="PANTHER" id="PTHR34984">
    <property type="entry name" value="CARBON STORAGE REGULATOR"/>
    <property type="match status" value="1"/>
</dbReference>
<comment type="function">
    <text evidence="4">A translational regulator that binds mRNA to regulate translation initiation and/or mRNA stability. Usually binds in the 5'-UTR at or near the Shine-Dalgarno sequence preventing ribosome-binding, thus repressing translation. Its main target seems to be the major flagellin gene, while its function is anatagonized by FliW.</text>
</comment>
<dbReference type="GO" id="GO:0045947">
    <property type="term" value="P:negative regulation of translational initiation"/>
    <property type="evidence" value="ECO:0007669"/>
    <property type="project" value="UniProtKB-UniRule"/>
</dbReference>
<dbReference type="HAMAP" id="MF_00167">
    <property type="entry name" value="CsrA"/>
    <property type="match status" value="1"/>
</dbReference>
<dbReference type="RefSeq" id="WP_156052837.1">
    <property type="nucleotide sequence ID" value="NZ_JAFKMR010000026.1"/>
</dbReference>
<protein>
    <recommendedName>
        <fullName evidence="4">Translational regulator CsrA</fullName>
    </recommendedName>
</protein>
<accession>A0A8I1MZ86</accession>
<name>A0A8I1MZ86_THIA3</name>
<dbReference type="GO" id="GO:0006402">
    <property type="term" value="P:mRNA catabolic process"/>
    <property type="evidence" value="ECO:0007669"/>
    <property type="project" value="InterPro"/>
</dbReference>
<comment type="subcellular location">
    <subcellularLocation>
        <location evidence="4">Cytoplasm</location>
    </subcellularLocation>
</comment>
<dbReference type="Gene3D" id="2.60.40.4380">
    <property type="entry name" value="Translational regulator CsrA"/>
    <property type="match status" value="1"/>
</dbReference>
<proteinExistence type="inferred from homology"/>
<keyword evidence="1 4" id="KW-0963">Cytoplasm</keyword>
<dbReference type="GO" id="GO:0006109">
    <property type="term" value="P:regulation of carbohydrate metabolic process"/>
    <property type="evidence" value="ECO:0007669"/>
    <property type="project" value="InterPro"/>
</dbReference>
<gene>
    <name evidence="4" type="primary">csrA</name>
    <name evidence="5" type="ORF">J0I24_13140</name>
</gene>
<dbReference type="Pfam" id="PF02599">
    <property type="entry name" value="CsrA"/>
    <property type="match status" value="1"/>
</dbReference>
<dbReference type="GO" id="GO:0048027">
    <property type="term" value="F:mRNA 5'-UTR binding"/>
    <property type="evidence" value="ECO:0007669"/>
    <property type="project" value="UniProtKB-UniRule"/>
</dbReference>
<dbReference type="PANTHER" id="PTHR34984:SF1">
    <property type="entry name" value="CARBON STORAGE REGULATOR"/>
    <property type="match status" value="1"/>
</dbReference>
<evidence type="ECO:0000313" key="6">
    <source>
        <dbReference type="Proteomes" id="UP000664800"/>
    </source>
</evidence>
<dbReference type="AlphaFoldDB" id="A0A8I1MZ86"/>
<sequence length="87" mass="9286">MLILTRRPGEAIRIGDNIRLVVLQSAPGKVRLGIEGPLDLRILREELYAQISQGNQAAVAPQGLSLAHWVSGSVDAPVDLPPHGESS</sequence>
<evidence type="ECO:0000256" key="4">
    <source>
        <dbReference type="HAMAP-Rule" id="MF_00167"/>
    </source>
</evidence>
<organism evidence="5 6">
    <name type="scientific">Thiomonas arsenitoxydans (strain DSM 22701 / CIP 110005 / 3As)</name>
    <dbReference type="NCBI Taxonomy" id="426114"/>
    <lineage>
        <taxon>Bacteria</taxon>
        <taxon>Pseudomonadati</taxon>
        <taxon>Pseudomonadota</taxon>
        <taxon>Betaproteobacteria</taxon>
        <taxon>Burkholderiales</taxon>
        <taxon>Thiomonas</taxon>
    </lineage>
</organism>
<evidence type="ECO:0000256" key="1">
    <source>
        <dbReference type="ARBA" id="ARBA00022490"/>
    </source>
</evidence>
<dbReference type="GO" id="GO:0044781">
    <property type="term" value="P:bacterial-type flagellum organization"/>
    <property type="evidence" value="ECO:0007669"/>
    <property type="project" value="UniProtKB-KW"/>
</dbReference>
<dbReference type="GO" id="GO:1902208">
    <property type="term" value="P:regulation of bacterial-type flagellum assembly"/>
    <property type="evidence" value="ECO:0007669"/>
    <property type="project" value="UniProtKB-UniRule"/>
</dbReference>
<keyword evidence="4" id="KW-1005">Bacterial flagellum biogenesis</keyword>
<dbReference type="InterPro" id="IPR036107">
    <property type="entry name" value="CsrA_sf"/>
</dbReference>
<evidence type="ECO:0000256" key="3">
    <source>
        <dbReference type="ARBA" id="ARBA00022884"/>
    </source>
</evidence>
<evidence type="ECO:0000256" key="2">
    <source>
        <dbReference type="ARBA" id="ARBA00022845"/>
    </source>
</evidence>
<dbReference type="InterPro" id="IPR003751">
    <property type="entry name" value="CsrA"/>
</dbReference>
<keyword evidence="3 4" id="KW-0694">RNA-binding</keyword>